<name>G4Z509_PHYSP</name>
<dbReference type="PANTHER" id="PTHR13903:SF8">
    <property type="entry name" value="PIRIN"/>
    <property type="match status" value="1"/>
</dbReference>
<dbReference type="GeneID" id="20645656"/>
<reference evidence="3 4" key="1">
    <citation type="journal article" date="2006" name="Science">
        <title>Phytophthora genome sequences uncover evolutionary origins and mechanisms of pathogenesis.</title>
        <authorList>
            <person name="Tyler B.M."/>
            <person name="Tripathy S."/>
            <person name="Zhang X."/>
            <person name="Dehal P."/>
            <person name="Jiang R.H."/>
            <person name="Aerts A."/>
            <person name="Arredondo F.D."/>
            <person name="Baxter L."/>
            <person name="Bensasson D."/>
            <person name="Beynon J.L."/>
            <person name="Chapman J."/>
            <person name="Damasceno C.M."/>
            <person name="Dorrance A.E."/>
            <person name="Dou D."/>
            <person name="Dickerman A.W."/>
            <person name="Dubchak I.L."/>
            <person name="Garbelotto M."/>
            <person name="Gijzen M."/>
            <person name="Gordon S.G."/>
            <person name="Govers F."/>
            <person name="Grunwald N.J."/>
            <person name="Huang W."/>
            <person name="Ivors K.L."/>
            <person name="Jones R.W."/>
            <person name="Kamoun S."/>
            <person name="Krampis K."/>
            <person name="Lamour K.H."/>
            <person name="Lee M.K."/>
            <person name="McDonald W.H."/>
            <person name="Medina M."/>
            <person name="Meijer H.J."/>
            <person name="Nordberg E.K."/>
            <person name="Maclean D.J."/>
            <person name="Ospina-Giraldo M.D."/>
            <person name="Morris P.F."/>
            <person name="Phuntumart V."/>
            <person name="Putnam N.H."/>
            <person name="Rash S."/>
            <person name="Rose J.K."/>
            <person name="Sakihama Y."/>
            <person name="Salamov A.A."/>
            <person name="Savidor A."/>
            <person name="Scheuring C.F."/>
            <person name="Smith B.M."/>
            <person name="Sobral B.W."/>
            <person name="Terry A."/>
            <person name="Torto-Alalibo T.A."/>
            <person name="Win J."/>
            <person name="Xu Z."/>
            <person name="Zhang H."/>
            <person name="Grigoriev I.V."/>
            <person name="Rokhsar D.S."/>
            <person name="Boore J.L."/>
        </authorList>
    </citation>
    <scope>NUCLEOTIDE SEQUENCE [LARGE SCALE GENOMIC DNA]</scope>
    <source>
        <strain evidence="3 4">P6497</strain>
    </source>
</reference>
<dbReference type="AlphaFoldDB" id="G4Z509"/>
<dbReference type="RefSeq" id="XP_009522172.1">
    <property type="nucleotide sequence ID" value="XM_009523877.1"/>
</dbReference>
<evidence type="ECO:0000256" key="1">
    <source>
        <dbReference type="SAM" id="MobiDB-lite"/>
    </source>
</evidence>
<feature type="domain" description="Pirin C-terminal" evidence="2">
    <location>
        <begin position="225"/>
        <end position="255"/>
    </location>
</feature>
<dbReference type="STRING" id="1094619.G4Z509"/>
<dbReference type="EMBL" id="JH159153">
    <property type="protein sequence ID" value="EGZ19455.1"/>
    <property type="molecule type" value="Genomic_DNA"/>
</dbReference>
<dbReference type="Gene3D" id="2.60.120.10">
    <property type="entry name" value="Jelly Rolls"/>
    <property type="match status" value="2"/>
</dbReference>
<dbReference type="PANTHER" id="PTHR13903">
    <property type="entry name" value="PIRIN-RELATED"/>
    <property type="match status" value="1"/>
</dbReference>
<accession>G4Z509</accession>
<dbReference type="Proteomes" id="UP000002640">
    <property type="component" value="Unassembled WGS sequence"/>
</dbReference>
<organism evidence="3 4">
    <name type="scientific">Phytophthora sojae (strain P6497)</name>
    <name type="common">Soybean stem and root rot agent</name>
    <name type="synonym">Phytophthora megasperma f. sp. glycines</name>
    <dbReference type="NCBI Taxonomy" id="1094619"/>
    <lineage>
        <taxon>Eukaryota</taxon>
        <taxon>Sar</taxon>
        <taxon>Stramenopiles</taxon>
        <taxon>Oomycota</taxon>
        <taxon>Peronosporomycetes</taxon>
        <taxon>Peronosporales</taxon>
        <taxon>Peronosporaceae</taxon>
        <taxon>Phytophthora</taxon>
    </lineage>
</organism>
<dbReference type="SUPFAM" id="SSF51182">
    <property type="entry name" value="RmlC-like cupins"/>
    <property type="match status" value="1"/>
</dbReference>
<gene>
    <name evidence="3" type="ORF">PHYSODRAFT_327716</name>
</gene>
<dbReference type="KEGG" id="psoj:PHYSODRAFT_327716"/>
<evidence type="ECO:0000313" key="4">
    <source>
        <dbReference type="Proteomes" id="UP000002640"/>
    </source>
</evidence>
<feature type="region of interest" description="Disordered" evidence="1">
    <location>
        <begin position="164"/>
        <end position="211"/>
    </location>
</feature>
<dbReference type="InterPro" id="IPR014710">
    <property type="entry name" value="RmlC-like_jellyroll"/>
</dbReference>
<dbReference type="InterPro" id="IPR011051">
    <property type="entry name" value="RmlC_Cupin_sf"/>
</dbReference>
<proteinExistence type="predicted"/>
<dbReference type="InterPro" id="IPR008778">
    <property type="entry name" value="Pirin_C_dom"/>
</dbReference>
<feature type="compositionally biased region" description="Low complexity" evidence="1">
    <location>
        <begin position="182"/>
        <end position="195"/>
    </location>
</feature>
<sequence length="277" mass="30424">MAMGLAILKAEKKQRRAGLSMQYRVARAISRTIIAVGSAGAIVTACWLLNRILDGSEHKRLANTPTYLDEDDDDDDNYDGAGSYQQRQLEAEADDSFALLPVVSESDGESEDDAMGYTGDFFTPRYDVCMLAVSVQTQVDPLSDVPPADSSDCRLCRAATATGQDVELDEKPRTLSFSETDSSSNGSALSTASNSVDGHEEESWQRRGSSRTEQWLLSNQIIPKTGKPLNEPVFQYGPFVMSSREGIEQTLWDYDLRANGFEAAHGWKSGIAPHHWS</sequence>
<keyword evidence="4" id="KW-1185">Reference proteome</keyword>
<evidence type="ECO:0000259" key="2">
    <source>
        <dbReference type="Pfam" id="PF05726"/>
    </source>
</evidence>
<dbReference type="InterPro" id="IPR012093">
    <property type="entry name" value="Pirin"/>
</dbReference>
<dbReference type="Pfam" id="PF05726">
    <property type="entry name" value="Pirin_C"/>
    <property type="match status" value="1"/>
</dbReference>
<evidence type="ECO:0000313" key="3">
    <source>
        <dbReference type="EMBL" id="EGZ19455.1"/>
    </source>
</evidence>
<protein>
    <submittedName>
        <fullName evidence="3">Pirin-like protein</fullName>
    </submittedName>
</protein>
<dbReference type="InParanoid" id="G4Z509"/>
<dbReference type="OMA" id="TMQSRVA"/>